<dbReference type="GO" id="GO:0016787">
    <property type="term" value="F:hydrolase activity"/>
    <property type="evidence" value="ECO:0007669"/>
    <property type="project" value="UniProtKB-KW"/>
</dbReference>
<evidence type="ECO:0000256" key="1">
    <source>
        <dbReference type="ARBA" id="ARBA00008792"/>
    </source>
</evidence>
<dbReference type="PANTHER" id="PTHR18934">
    <property type="entry name" value="ATP-DEPENDENT RNA HELICASE"/>
    <property type="match status" value="1"/>
</dbReference>
<dbReference type="InterPro" id="IPR014001">
    <property type="entry name" value="Helicase_ATP-bd"/>
</dbReference>
<accession>A0A9P7L391</accession>
<comment type="caution">
    <text evidence="9">The sequence shown here is derived from an EMBL/GenBank/DDBJ whole genome shotgun (WGS) entry which is preliminary data.</text>
</comment>
<dbReference type="InterPro" id="IPR027417">
    <property type="entry name" value="P-loop_NTPase"/>
</dbReference>
<feature type="domain" description="Helicase ATP-binding" evidence="7">
    <location>
        <begin position="162"/>
        <end position="324"/>
    </location>
</feature>
<keyword evidence="3" id="KW-0378">Hydrolase</keyword>
<reference evidence="9" key="2">
    <citation type="submission" date="2020-10" db="EMBL/GenBank/DDBJ databases">
        <authorList>
            <person name="Peck L.D."/>
            <person name="Nowell R.W."/>
            <person name="Flood J."/>
            <person name="Ryan M.J."/>
            <person name="Barraclough T.G."/>
        </authorList>
    </citation>
    <scope>NUCLEOTIDE SEQUENCE</scope>
    <source>
        <strain evidence="9">IMI 127659i</strain>
    </source>
</reference>
<dbReference type="Pfam" id="PF00271">
    <property type="entry name" value="Helicase_C"/>
    <property type="match status" value="1"/>
</dbReference>
<comment type="similarity">
    <text evidence="1">Belongs to the DEAD box helicase family. DEAH subfamily.</text>
</comment>
<dbReference type="InterPro" id="IPR007502">
    <property type="entry name" value="Helicase-assoc_dom"/>
</dbReference>
<protein>
    <submittedName>
        <fullName evidence="9">Uncharacterized protein</fullName>
    </submittedName>
</protein>
<dbReference type="InterPro" id="IPR001650">
    <property type="entry name" value="Helicase_C-like"/>
</dbReference>
<evidence type="ECO:0000256" key="2">
    <source>
        <dbReference type="ARBA" id="ARBA00022741"/>
    </source>
</evidence>
<organism evidence="9 10">
    <name type="scientific">Fusarium xylarioides</name>
    <dbReference type="NCBI Taxonomy" id="221167"/>
    <lineage>
        <taxon>Eukaryota</taxon>
        <taxon>Fungi</taxon>
        <taxon>Dikarya</taxon>
        <taxon>Ascomycota</taxon>
        <taxon>Pezizomycotina</taxon>
        <taxon>Sordariomycetes</taxon>
        <taxon>Hypocreomycetidae</taxon>
        <taxon>Hypocreales</taxon>
        <taxon>Nectriaceae</taxon>
        <taxon>Fusarium</taxon>
        <taxon>Fusarium fujikuroi species complex</taxon>
    </lineage>
</organism>
<gene>
    <name evidence="9" type="ORF">H9Q72_009333</name>
</gene>
<dbReference type="GO" id="GO:0004386">
    <property type="term" value="F:helicase activity"/>
    <property type="evidence" value="ECO:0007669"/>
    <property type="project" value="UniProtKB-KW"/>
</dbReference>
<evidence type="ECO:0000256" key="5">
    <source>
        <dbReference type="ARBA" id="ARBA00022840"/>
    </source>
</evidence>
<dbReference type="OrthoDB" id="10253254at2759"/>
<dbReference type="PROSITE" id="PS51194">
    <property type="entry name" value="HELICASE_CTER"/>
    <property type="match status" value="1"/>
</dbReference>
<dbReference type="SMART" id="SM00847">
    <property type="entry name" value="HA2"/>
    <property type="match status" value="1"/>
</dbReference>
<dbReference type="Gene3D" id="3.40.50.300">
    <property type="entry name" value="P-loop containing nucleotide triphosphate hydrolases"/>
    <property type="match status" value="2"/>
</dbReference>
<evidence type="ECO:0000256" key="4">
    <source>
        <dbReference type="ARBA" id="ARBA00022806"/>
    </source>
</evidence>
<dbReference type="SUPFAM" id="SSF52540">
    <property type="entry name" value="P-loop containing nucleoside triphosphate hydrolases"/>
    <property type="match status" value="1"/>
</dbReference>
<dbReference type="PROSITE" id="PS51192">
    <property type="entry name" value="HELICASE_ATP_BIND_1"/>
    <property type="match status" value="1"/>
</dbReference>
<dbReference type="Pfam" id="PF21010">
    <property type="entry name" value="HA2_C"/>
    <property type="match status" value="1"/>
</dbReference>
<keyword evidence="5" id="KW-0067">ATP-binding</keyword>
<dbReference type="PANTHER" id="PTHR18934:SF99">
    <property type="entry name" value="ATP-DEPENDENT RNA HELICASE DHX37-RELATED"/>
    <property type="match status" value="1"/>
</dbReference>
<name>A0A9P7L391_9HYPO</name>
<evidence type="ECO:0000313" key="10">
    <source>
        <dbReference type="Proteomes" id="UP000750502"/>
    </source>
</evidence>
<evidence type="ECO:0000256" key="6">
    <source>
        <dbReference type="SAM" id="MobiDB-lite"/>
    </source>
</evidence>
<evidence type="ECO:0000256" key="3">
    <source>
        <dbReference type="ARBA" id="ARBA00022801"/>
    </source>
</evidence>
<dbReference type="CDD" id="cd18791">
    <property type="entry name" value="SF2_C_RHA"/>
    <property type="match status" value="1"/>
</dbReference>
<dbReference type="GO" id="GO:1990904">
    <property type="term" value="C:ribonucleoprotein complex"/>
    <property type="evidence" value="ECO:0007669"/>
    <property type="project" value="UniProtKB-ARBA"/>
</dbReference>
<dbReference type="SMART" id="SM00487">
    <property type="entry name" value="DEXDc"/>
    <property type="match status" value="1"/>
</dbReference>
<dbReference type="AlphaFoldDB" id="A0A9P7L391"/>
<dbReference type="Gene3D" id="1.20.120.1080">
    <property type="match status" value="1"/>
</dbReference>
<keyword evidence="2" id="KW-0547">Nucleotide-binding</keyword>
<dbReference type="Pfam" id="PF00270">
    <property type="entry name" value="DEAD"/>
    <property type="match status" value="1"/>
</dbReference>
<keyword evidence="10" id="KW-1185">Reference proteome</keyword>
<reference evidence="9" key="1">
    <citation type="journal article" date="2020" name="bioRxiv">
        <title>Historical genomics reveals the evolutionary mechanisms behind multiple outbreaks of the host-specific coffee wilt pathogen Fusarium xylarioides.</title>
        <authorList>
            <person name="Peck D."/>
            <person name="Nowell R.W."/>
            <person name="Flood J."/>
            <person name="Ryan M.J."/>
            <person name="Barraclough T.G."/>
        </authorList>
    </citation>
    <scope>NUCLEOTIDE SEQUENCE</scope>
    <source>
        <strain evidence="9">IMI 127659i</strain>
    </source>
</reference>
<dbReference type="GO" id="GO:0005524">
    <property type="term" value="F:ATP binding"/>
    <property type="evidence" value="ECO:0007669"/>
    <property type="project" value="UniProtKB-KW"/>
</dbReference>
<dbReference type="InterPro" id="IPR011545">
    <property type="entry name" value="DEAD/DEAH_box_helicase_dom"/>
</dbReference>
<feature type="region of interest" description="Disordered" evidence="6">
    <location>
        <begin position="86"/>
        <end position="115"/>
    </location>
</feature>
<feature type="domain" description="Helicase C-terminal" evidence="8">
    <location>
        <begin position="348"/>
        <end position="513"/>
    </location>
</feature>
<dbReference type="GO" id="GO:0003723">
    <property type="term" value="F:RNA binding"/>
    <property type="evidence" value="ECO:0007669"/>
    <property type="project" value="TreeGrafter"/>
</dbReference>
<dbReference type="InterPro" id="IPR002464">
    <property type="entry name" value="DNA/RNA_helicase_DEAH_CS"/>
</dbReference>
<evidence type="ECO:0000313" key="9">
    <source>
        <dbReference type="EMBL" id="KAG5762551.1"/>
    </source>
</evidence>
<evidence type="ECO:0000259" key="8">
    <source>
        <dbReference type="PROSITE" id="PS51194"/>
    </source>
</evidence>
<evidence type="ECO:0000259" key="7">
    <source>
        <dbReference type="PROSITE" id="PS51192"/>
    </source>
</evidence>
<dbReference type="PROSITE" id="PS00690">
    <property type="entry name" value="DEAH_ATP_HELICASE"/>
    <property type="match status" value="1"/>
</dbReference>
<dbReference type="SMART" id="SM00490">
    <property type="entry name" value="HELICc"/>
    <property type="match status" value="1"/>
</dbReference>
<dbReference type="Proteomes" id="UP000750502">
    <property type="component" value="Unassembled WGS sequence"/>
</dbReference>
<dbReference type="CDD" id="cd17917">
    <property type="entry name" value="DEXHc_RHA-like"/>
    <property type="match status" value="1"/>
</dbReference>
<sequence>MQQREPGCALGWGDWDNYREWQAHGRSIPRDHPKPGDWAATKATALRFIDEAGNVETREYTMNARAEIMDRASHWISVRDKLDGNHLRGKKKKHETAQGRHVNASPCSRSTETPTVQCRAPTTTFILPHQRKASTAAPHSTSHPVRAKALGLCEGEVKEKLIEKVLHNQVTIIHGQTGCGKSTQVPQILLNALPPGSSIAITQPRVVAAVGLATRVAEEMNVAVGTVVGYRTRYESAASKQTRLTFLTDGLLLRQFESDRELTQYACIIIDEAHERTTSTDVLLPLLKGLIGRRNDFKLVIMSATLNLGKFCNYFASDNVFEAHSSVYTVFIKHLHRPCAVYEIAAEATVQHIIESRPPGDILVFLTSVREIDKMVIRLKNRYREYQVLPMYSALPKRQRHAVTSGFDKPTIVISTNVAEASLTIPGIRYVVDCGLKVERGYNPRLGMSTLLVTPVSRDSGRQRAGRAGRQCDGEVYRLYTKQTHDEFMLAHATPDLHNESLTHTFLRLKCLGFDNIPRFDFLDAPHPEMYLRAIGELLNLGLIDNDLKVNWSGKLAAKLPVRPQWYRCLVKANALGCLDQMITIVAIMETRDDLLARPHAVRYVAETSHRAFGHADSDVLARLNAMNCFTQMKLVLSATDLIGWCNEYFVDYHAAEQALELREQIRGTIESQFLSAGKKISRFDETDALFSVNIQKSLVAGFFAQAGFAVGSGDKYNVLRSNEPYLLDPNLCLTGVQIPWVICLNLHYGGVQYLQYVTAIEPEWLLEVNPDFINLHVPKHHSGEYKNSRMVASLQEAAKRVYNHNDAS</sequence>
<dbReference type="EMBL" id="JADFTT010000366">
    <property type="protein sequence ID" value="KAG5762551.1"/>
    <property type="molecule type" value="Genomic_DNA"/>
</dbReference>
<proteinExistence type="inferred from homology"/>
<feature type="compositionally biased region" description="Polar residues" evidence="6">
    <location>
        <begin position="105"/>
        <end position="115"/>
    </location>
</feature>
<keyword evidence="4" id="KW-0347">Helicase</keyword>